<dbReference type="Proteomes" id="UP000626092">
    <property type="component" value="Unassembled WGS sequence"/>
</dbReference>
<protein>
    <submittedName>
        <fullName evidence="1">Uncharacterized protein</fullName>
    </submittedName>
</protein>
<sequence>MLIGLITWGNLRRLGVLGAGLGFRDLRCFNLALLAKQWWQLLKGGRCLLHRILKAKYFPKCSFLRQRAGYGKEWVRIHLGLGGSILEGGKIINVDLRWRIGTRDRVVIDRDQWLPKYEPMAPASVKEEGRGRKVQFLIDPHTLGSKEDLVKEVFSAEESQLILSIPLLKYPVDDKIIWHFSTYGNYTVKSGYESAMMLQINECLGRRAVGEHVHYLHIDVRTCIFEGGKGLF</sequence>
<dbReference type="EMBL" id="WJXA01000001">
    <property type="protein sequence ID" value="KAF7153924.1"/>
    <property type="molecule type" value="Genomic_DNA"/>
</dbReference>
<dbReference type="AlphaFoldDB" id="A0A834HNM4"/>
<keyword evidence="2" id="KW-1185">Reference proteome</keyword>
<dbReference type="OrthoDB" id="1929473at2759"/>
<accession>A0A834HNM4</accession>
<name>A0A834HNM4_RHOSS</name>
<evidence type="ECO:0000313" key="2">
    <source>
        <dbReference type="Proteomes" id="UP000626092"/>
    </source>
</evidence>
<reference evidence="1" key="1">
    <citation type="submission" date="2019-11" db="EMBL/GenBank/DDBJ databases">
        <authorList>
            <person name="Liu Y."/>
            <person name="Hou J."/>
            <person name="Li T.-Q."/>
            <person name="Guan C.-H."/>
            <person name="Wu X."/>
            <person name="Wu H.-Z."/>
            <person name="Ling F."/>
            <person name="Zhang R."/>
            <person name="Shi X.-G."/>
            <person name="Ren J.-P."/>
            <person name="Chen E.-F."/>
            <person name="Sun J.-M."/>
        </authorList>
    </citation>
    <scope>NUCLEOTIDE SEQUENCE</scope>
    <source>
        <strain evidence="1">Adult_tree_wgs_1</strain>
        <tissue evidence="1">Leaves</tissue>
    </source>
</reference>
<proteinExistence type="predicted"/>
<evidence type="ECO:0000313" key="1">
    <source>
        <dbReference type="EMBL" id="KAF7153924.1"/>
    </source>
</evidence>
<comment type="caution">
    <text evidence="1">The sequence shown here is derived from an EMBL/GenBank/DDBJ whole genome shotgun (WGS) entry which is preliminary data.</text>
</comment>
<gene>
    <name evidence="1" type="ORF">RHSIM_Rhsim01G0072400</name>
</gene>
<organism evidence="1 2">
    <name type="scientific">Rhododendron simsii</name>
    <name type="common">Sims's rhododendron</name>
    <dbReference type="NCBI Taxonomy" id="118357"/>
    <lineage>
        <taxon>Eukaryota</taxon>
        <taxon>Viridiplantae</taxon>
        <taxon>Streptophyta</taxon>
        <taxon>Embryophyta</taxon>
        <taxon>Tracheophyta</taxon>
        <taxon>Spermatophyta</taxon>
        <taxon>Magnoliopsida</taxon>
        <taxon>eudicotyledons</taxon>
        <taxon>Gunneridae</taxon>
        <taxon>Pentapetalae</taxon>
        <taxon>asterids</taxon>
        <taxon>Ericales</taxon>
        <taxon>Ericaceae</taxon>
        <taxon>Ericoideae</taxon>
        <taxon>Rhodoreae</taxon>
        <taxon>Rhododendron</taxon>
    </lineage>
</organism>